<sequence>DAKGRTPLSLAAKHGRANFAKVLVAREDVDVNSRDAKFMTPLLIAARQIVISLLEKNDLDMSVTDSNGCTPLSWATEKGHEGIVKLLLDRKEVNPDSKDDSGSTPLLLAASEGHKGIVKLL</sequence>
<feature type="non-terminal residue" evidence="4">
    <location>
        <position position="121"/>
    </location>
</feature>
<feature type="repeat" description="ANK" evidence="3">
    <location>
        <begin position="3"/>
        <end position="36"/>
    </location>
</feature>
<keyword evidence="2 3" id="KW-0040">ANK repeat</keyword>
<dbReference type="Proteomes" id="UP000276215">
    <property type="component" value="Unassembled WGS sequence"/>
</dbReference>
<dbReference type="InterPro" id="IPR002110">
    <property type="entry name" value="Ankyrin_rpt"/>
</dbReference>
<evidence type="ECO:0000256" key="1">
    <source>
        <dbReference type="ARBA" id="ARBA00022737"/>
    </source>
</evidence>
<feature type="non-terminal residue" evidence="4">
    <location>
        <position position="1"/>
    </location>
</feature>
<protein>
    <submittedName>
        <fullName evidence="4">Ankyrin</fullName>
    </submittedName>
</protein>
<dbReference type="PROSITE" id="PS50297">
    <property type="entry name" value="ANK_REP_REGION"/>
    <property type="match status" value="2"/>
</dbReference>
<organism evidence="4 5">
    <name type="scientific">Choiromyces venosus 120613-1</name>
    <dbReference type="NCBI Taxonomy" id="1336337"/>
    <lineage>
        <taxon>Eukaryota</taxon>
        <taxon>Fungi</taxon>
        <taxon>Dikarya</taxon>
        <taxon>Ascomycota</taxon>
        <taxon>Pezizomycotina</taxon>
        <taxon>Pezizomycetes</taxon>
        <taxon>Pezizales</taxon>
        <taxon>Tuberaceae</taxon>
        <taxon>Choiromyces</taxon>
    </lineage>
</organism>
<dbReference type="STRING" id="1336337.A0A3N4IST1"/>
<dbReference type="Pfam" id="PF00023">
    <property type="entry name" value="Ank"/>
    <property type="match status" value="1"/>
</dbReference>
<evidence type="ECO:0000256" key="2">
    <source>
        <dbReference type="ARBA" id="ARBA00023043"/>
    </source>
</evidence>
<keyword evidence="5" id="KW-1185">Reference proteome</keyword>
<dbReference type="OrthoDB" id="341259at2759"/>
<name>A0A3N4IST1_9PEZI</name>
<dbReference type="PANTHER" id="PTHR24173">
    <property type="entry name" value="ANKYRIN REPEAT CONTAINING"/>
    <property type="match status" value="1"/>
</dbReference>
<feature type="repeat" description="ANK" evidence="3">
    <location>
        <begin position="101"/>
        <end position="121"/>
    </location>
</feature>
<feature type="repeat" description="ANK" evidence="3">
    <location>
        <begin position="67"/>
        <end position="90"/>
    </location>
</feature>
<proteinExistence type="predicted"/>
<dbReference type="AlphaFoldDB" id="A0A3N4IST1"/>
<accession>A0A3N4IST1</accession>
<keyword evidence="1" id="KW-0677">Repeat</keyword>
<dbReference type="EMBL" id="ML120662">
    <property type="protein sequence ID" value="RPA88815.1"/>
    <property type="molecule type" value="Genomic_DNA"/>
</dbReference>
<dbReference type="SMART" id="SM00248">
    <property type="entry name" value="ANK"/>
    <property type="match status" value="2"/>
</dbReference>
<reference evidence="4 5" key="1">
    <citation type="journal article" date="2018" name="Nat. Ecol. Evol.">
        <title>Pezizomycetes genomes reveal the molecular basis of ectomycorrhizal truffle lifestyle.</title>
        <authorList>
            <person name="Murat C."/>
            <person name="Payen T."/>
            <person name="Noel B."/>
            <person name="Kuo A."/>
            <person name="Morin E."/>
            <person name="Chen J."/>
            <person name="Kohler A."/>
            <person name="Krizsan K."/>
            <person name="Balestrini R."/>
            <person name="Da Silva C."/>
            <person name="Montanini B."/>
            <person name="Hainaut M."/>
            <person name="Levati E."/>
            <person name="Barry K.W."/>
            <person name="Belfiori B."/>
            <person name="Cichocki N."/>
            <person name="Clum A."/>
            <person name="Dockter R.B."/>
            <person name="Fauchery L."/>
            <person name="Guy J."/>
            <person name="Iotti M."/>
            <person name="Le Tacon F."/>
            <person name="Lindquist E.A."/>
            <person name="Lipzen A."/>
            <person name="Malagnac F."/>
            <person name="Mello A."/>
            <person name="Molinier V."/>
            <person name="Miyauchi S."/>
            <person name="Poulain J."/>
            <person name="Riccioni C."/>
            <person name="Rubini A."/>
            <person name="Sitrit Y."/>
            <person name="Splivallo R."/>
            <person name="Traeger S."/>
            <person name="Wang M."/>
            <person name="Zifcakova L."/>
            <person name="Wipf D."/>
            <person name="Zambonelli A."/>
            <person name="Paolocci F."/>
            <person name="Nowrousian M."/>
            <person name="Ottonello S."/>
            <person name="Baldrian P."/>
            <person name="Spatafora J.W."/>
            <person name="Henrissat B."/>
            <person name="Nagy L.G."/>
            <person name="Aury J.M."/>
            <person name="Wincker P."/>
            <person name="Grigoriev I.V."/>
            <person name="Bonfante P."/>
            <person name="Martin F.M."/>
        </authorList>
    </citation>
    <scope>NUCLEOTIDE SEQUENCE [LARGE SCALE GENOMIC DNA]</scope>
    <source>
        <strain evidence="4 5">120613-1</strain>
    </source>
</reference>
<evidence type="ECO:0000256" key="3">
    <source>
        <dbReference type="PROSITE-ProRule" id="PRU00023"/>
    </source>
</evidence>
<evidence type="ECO:0000313" key="4">
    <source>
        <dbReference type="EMBL" id="RPA88815.1"/>
    </source>
</evidence>
<dbReference type="SUPFAM" id="SSF48403">
    <property type="entry name" value="Ankyrin repeat"/>
    <property type="match status" value="1"/>
</dbReference>
<dbReference type="PANTHER" id="PTHR24173:SF74">
    <property type="entry name" value="ANKYRIN REPEAT DOMAIN-CONTAINING PROTEIN 16"/>
    <property type="match status" value="1"/>
</dbReference>
<gene>
    <name evidence="4" type="ORF">L873DRAFT_1634139</name>
</gene>
<dbReference type="Gene3D" id="1.25.40.20">
    <property type="entry name" value="Ankyrin repeat-containing domain"/>
    <property type="match status" value="2"/>
</dbReference>
<dbReference type="InterPro" id="IPR036770">
    <property type="entry name" value="Ankyrin_rpt-contain_sf"/>
</dbReference>
<evidence type="ECO:0000313" key="5">
    <source>
        <dbReference type="Proteomes" id="UP000276215"/>
    </source>
</evidence>
<dbReference type="PROSITE" id="PS50088">
    <property type="entry name" value="ANK_REPEAT"/>
    <property type="match status" value="3"/>
</dbReference>
<dbReference type="Pfam" id="PF12796">
    <property type="entry name" value="Ank_2"/>
    <property type="match status" value="1"/>
</dbReference>